<accession>A0A167M1S4</accession>
<name>A0A167M1S4_CALVF</name>
<keyword evidence="3" id="KW-1185">Reference proteome</keyword>
<feature type="compositionally biased region" description="Low complexity" evidence="1">
    <location>
        <begin position="9"/>
        <end position="22"/>
    </location>
</feature>
<feature type="region of interest" description="Disordered" evidence="1">
    <location>
        <begin position="1"/>
        <end position="34"/>
    </location>
</feature>
<gene>
    <name evidence="2" type="ORF">CALVIDRAFT_598559</name>
</gene>
<dbReference type="Proteomes" id="UP000076738">
    <property type="component" value="Unassembled WGS sequence"/>
</dbReference>
<dbReference type="AlphaFoldDB" id="A0A167M1S4"/>
<proteinExistence type="predicted"/>
<dbReference type="InterPro" id="IPR037652">
    <property type="entry name" value="Mim2"/>
</dbReference>
<dbReference type="PANTHER" id="PTHR28230">
    <property type="entry name" value="CHROMOSOME 1, WHOLE GENOME SHOTGUN SEQUENCE"/>
    <property type="match status" value="1"/>
</dbReference>
<organism evidence="2 3">
    <name type="scientific">Calocera viscosa (strain TUFC12733)</name>
    <dbReference type="NCBI Taxonomy" id="1330018"/>
    <lineage>
        <taxon>Eukaryota</taxon>
        <taxon>Fungi</taxon>
        <taxon>Dikarya</taxon>
        <taxon>Basidiomycota</taxon>
        <taxon>Agaricomycotina</taxon>
        <taxon>Dacrymycetes</taxon>
        <taxon>Dacrymycetales</taxon>
        <taxon>Dacrymycetaceae</taxon>
        <taxon>Calocera</taxon>
    </lineage>
</organism>
<dbReference type="GO" id="GO:0045040">
    <property type="term" value="P:protein insertion into mitochondrial outer membrane"/>
    <property type="evidence" value="ECO:0007669"/>
    <property type="project" value="InterPro"/>
</dbReference>
<dbReference type="GO" id="GO:0005741">
    <property type="term" value="C:mitochondrial outer membrane"/>
    <property type="evidence" value="ECO:0007669"/>
    <property type="project" value="TreeGrafter"/>
</dbReference>
<reference evidence="2 3" key="1">
    <citation type="journal article" date="2016" name="Mol. Biol. Evol.">
        <title>Comparative Genomics of Early-Diverging Mushroom-Forming Fungi Provides Insights into the Origins of Lignocellulose Decay Capabilities.</title>
        <authorList>
            <person name="Nagy L.G."/>
            <person name="Riley R."/>
            <person name="Tritt A."/>
            <person name="Adam C."/>
            <person name="Daum C."/>
            <person name="Floudas D."/>
            <person name="Sun H."/>
            <person name="Yadav J.S."/>
            <person name="Pangilinan J."/>
            <person name="Larsson K.H."/>
            <person name="Matsuura K."/>
            <person name="Barry K."/>
            <person name="Labutti K."/>
            <person name="Kuo R."/>
            <person name="Ohm R.A."/>
            <person name="Bhattacharya S.S."/>
            <person name="Shirouzu T."/>
            <person name="Yoshinaga Y."/>
            <person name="Martin F.M."/>
            <person name="Grigoriev I.V."/>
            <person name="Hibbett D.S."/>
        </authorList>
    </citation>
    <scope>NUCLEOTIDE SEQUENCE [LARGE SCALE GENOMIC DNA]</scope>
    <source>
        <strain evidence="2 3">TUFC12733</strain>
    </source>
</reference>
<dbReference type="Pfam" id="PF19117">
    <property type="entry name" value="Mim2"/>
    <property type="match status" value="1"/>
</dbReference>
<sequence>MARTRTDSLDSLASLDSQVSSLPSGPSATESEEELQRLQKEWDEQVEQFRLIVEVVALPFVGKWLGRRSAYWLYKRWLAMGWTASFFLGETVVRELLSIEAWFSLY</sequence>
<dbReference type="EMBL" id="KV417285">
    <property type="protein sequence ID" value="KZO96256.1"/>
    <property type="molecule type" value="Genomic_DNA"/>
</dbReference>
<dbReference type="STRING" id="1330018.A0A167M1S4"/>
<dbReference type="PANTHER" id="PTHR28230:SF1">
    <property type="entry name" value="MITOCHONDRIAL IMPORT PROTEIN 2"/>
    <property type="match status" value="1"/>
</dbReference>
<evidence type="ECO:0000313" key="3">
    <source>
        <dbReference type="Proteomes" id="UP000076738"/>
    </source>
</evidence>
<protein>
    <submittedName>
        <fullName evidence="2">Uncharacterized protein</fullName>
    </submittedName>
</protein>
<dbReference type="GO" id="GO:0070096">
    <property type="term" value="P:mitochondrial outer membrane translocase complex assembly"/>
    <property type="evidence" value="ECO:0007669"/>
    <property type="project" value="InterPro"/>
</dbReference>
<evidence type="ECO:0000256" key="1">
    <source>
        <dbReference type="SAM" id="MobiDB-lite"/>
    </source>
</evidence>
<dbReference type="OrthoDB" id="5555533at2759"/>
<evidence type="ECO:0000313" key="2">
    <source>
        <dbReference type="EMBL" id="KZO96256.1"/>
    </source>
</evidence>